<feature type="chain" id="PRO_5040976567" evidence="1">
    <location>
        <begin position="24"/>
        <end position="203"/>
    </location>
</feature>
<comment type="caution">
    <text evidence="2">The sequence shown here is derived from an EMBL/GenBank/DDBJ whole genome shotgun (WGS) entry which is preliminary data.</text>
</comment>
<evidence type="ECO:0000313" key="2">
    <source>
        <dbReference type="EMBL" id="MDC8013685.1"/>
    </source>
</evidence>
<dbReference type="Proteomes" id="UP001139971">
    <property type="component" value="Unassembled WGS sequence"/>
</dbReference>
<gene>
    <name evidence="2" type="ORF">OD750_014175</name>
</gene>
<dbReference type="AlphaFoldDB" id="A0A9X3YM10"/>
<dbReference type="RefSeq" id="WP_263542378.1">
    <property type="nucleotide sequence ID" value="NZ_JAOVZO020000018.1"/>
</dbReference>
<name>A0A9X3YM10_9GAMM</name>
<organism evidence="2 3">
    <name type="scientific">Tahibacter soli</name>
    <dbReference type="NCBI Taxonomy" id="2983605"/>
    <lineage>
        <taxon>Bacteria</taxon>
        <taxon>Pseudomonadati</taxon>
        <taxon>Pseudomonadota</taxon>
        <taxon>Gammaproteobacteria</taxon>
        <taxon>Lysobacterales</taxon>
        <taxon>Rhodanobacteraceae</taxon>
        <taxon>Tahibacter</taxon>
    </lineage>
</organism>
<feature type="signal peptide" evidence="1">
    <location>
        <begin position="1"/>
        <end position="23"/>
    </location>
</feature>
<keyword evidence="1" id="KW-0732">Signal</keyword>
<keyword evidence="3" id="KW-1185">Reference proteome</keyword>
<accession>A0A9X3YM10</accession>
<sequence>MNTRYSVLPFALLSLIGTGTAAAQDFDAMIRQQLQAGQALSMQMQQAEQQIVQQTMQNPDCQAKYRQHIASGGKLSYPQFAYQYAATGGFTPGGIANFRRGEQANQAAEQATWNGYRGAQDQRAAAQAAYSESYFAGQAEQGRVMQGQSTWVDPNDGQARSLSYVGGNAYVDPNTGQAFVRDGNGQYYAQGPDGQWYPMTPSR</sequence>
<evidence type="ECO:0000256" key="1">
    <source>
        <dbReference type="SAM" id="SignalP"/>
    </source>
</evidence>
<dbReference type="EMBL" id="JAOVZO020000018">
    <property type="protein sequence ID" value="MDC8013685.1"/>
    <property type="molecule type" value="Genomic_DNA"/>
</dbReference>
<proteinExistence type="predicted"/>
<protein>
    <submittedName>
        <fullName evidence="2">Uncharacterized protein</fullName>
    </submittedName>
</protein>
<evidence type="ECO:0000313" key="3">
    <source>
        <dbReference type="Proteomes" id="UP001139971"/>
    </source>
</evidence>
<reference evidence="2" key="1">
    <citation type="submission" date="2023-02" db="EMBL/GenBank/DDBJ databases">
        <title>Tahibacter soli sp. nov. isolated from soil.</title>
        <authorList>
            <person name="Baek J.H."/>
            <person name="Lee J.K."/>
            <person name="Choi D.G."/>
            <person name="Jeon C.O."/>
        </authorList>
    </citation>
    <scope>NUCLEOTIDE SEQUENCE</scope>
    <source>
        <strain evidence="2">BL</strain>
    </source>
</reference>